<evidence type="ECO:0000259" key="19">
    <source>
        <dbReference type="Pfam" id="PF13614"/>
    </source>
</evidence>
<evidence type="ECO:0000256" key="16">
    <source>
        <dbReference type="SAM" id="MobiDB-lite"/>
    </source>
</evidence>
<keyword evidence="14" id="KW-0829">Tyrosine-protein kinase</keyword>
<dbReference type="GO" id="GO:0005886">
    <property type="term" value="C:plasma membrane"/>
    <property type="evidence" value="ECO:0007669"/>
    <property type="project" value="UniProtKB-SubCell"/>
</dbReference>
<evidence type="ECO:0000313" key="21">
    <source>
        <dbReference type="EMBL" id="PUZ26243.1"/>
    </source>
</evidence>
<dbReference type="RefSeq" id="WP_108688081.1">
    <property type="nucleotide sequence ID" value="NZ_QCYK01000002.1"/>
</dbReference>
<keyword evidence="5" id="KW-1003">Cell membrane</keyword>
<dbReference type="EC" id="2.7.10.2" evidence="4"/>
<protein>
    <recommendedName>
        <fullName evidence="4">non-specific protein-tyrosine kinase</fullName>
        <ecNumber evidence="4">2.7.10.2</ecNumber>
    </recommendedName>
</protein>
<evidence type="ECO:0000256" key="7">
    <source>
        <dbReference type="ARBA" id="ARBA00022679"/>
    </source>
</evidence>
<dbReference type="Gene3D" id="3.40.50.300">
    <property type="entry name" value="P-loop containing nucleotide triphosphate hydrolases"/>
    <property type="match status" value="1"/>
</dbReference>
<dbReference type="Pfam" id="PF13807">
    <property type="entry name" value="GNVR"/>
    <property type="match status" value="1"/>
</dbReference>
<evidence type="ECO:0000256" key="12">
    <source>
        <dbReference type="ARBA" id="ARBA00022989"/>
    </source>
</evidence>
<comment type="caution">
    <text evidence="21">The sequence shown here is derived from an EMBL/GenBank/DDBJ whole genome shotgun (WGS) entry which is preliminary data.</text>
</comment>
<evidence type="ECO:0000256" key="10">
    <source>
        <dbReference type="ARBA" id="ARBA00022777"/>
    </source>
</evidence>
<evidence type="ECO:0000256" key="6">
    <source>
        <dbReference type="ARBA" id="ARBA00022519"/>
    </source>
</evidence>
<keyword evidence="13 17" id="KW-0472">Membrane</keyword>
<dbReference type="InterPro" id="IPR027417">
    <property type="entry name" value="P-loop_NTPase"/>
</dbReference>
<comment type="catalytic activity">
    <reaction evidence="15">
        <text>L-tyrosyl-[protein] + ATP = O-phospho-L-tyrosyl-[protein] + ADP + H(+)</text>
        <dbReference type="Rhea" id="RHEA:10596"/>
        <dbReference type="Rhea" id="RHEA-COMP:10136"/>
        <dbReference type="Rhea" id="RHEA-COMP:20101"/>
        <dbReference type="ChEBI" id="CHEBI:15378"/>
        <dbReference type="ChEBI" id="CHEBI:30616"/>
        <dbReference type="ChEBI" id="CHEBI:46858"/>
        <dbReference type="ChEBI" id="CHEBI:61978"/>
        <dbReference type="ChEBI" id="CHEBI:456216"/>
        <dbReference type="EC" id="2.7.10.2"/>
    </reaction>
</comment>
<feature type="compositionally biased region" description="Polar residues" evidence="16">
    <location>
        <begin position="1"/>
        <end position="13"/>
    </location>
</feature>
<comment type="similarity">
    <text evidence="3">Belongs to the etk/wzc family.</text>
</comment>
<evidence type="ECO:0000256" key="3">
    <source>
        <dbReference type="ARBA" id="ARBA00008883"/>
    </source>
</evidence>
<evidence type="ECO:0000256" key="1">
    <source>
        <dbReference type="ARBA" id="ARBA00004429"/>
    </source>
</evidence>
<evidence type="ECO:0000256" key="17">
    <source>
        <dbReference type="SAM" id="Phobius"/>
    </source>
</evidence>
<dbReference type="InterPro" id="IPR003856">
    <property type="entry name" value="LPS_length_determ_N"/>
</dbReference>
<feature type="region of interest" description="Disordered" evidence="16">
    <location>
        <begin position="1"/>
        <end position="20"/>
    </location>
</feature>
<evidence type="ECO:0000256" key="13">
    <source>
        <dbReference type="ARBA" id="ARBA00023136"/>
    </source>
</evidence>
<keyword evidence="10" id="KW-0418">Kinase</keyword>
<evidence type="ECO:0000256" key="15">
    <source>
        <dbReference type="ARBA" id="ARBA00051245"/>
    </source>
</evidence>
<feature type="domain" description="AAA" evidence="19">
    <location>
        <begin position="589"/>
        <end position="717"/>
    </location>
</feature>
<dbReference type="InterPro" id="IPR032807">
    <property type="entry name" value="GNVR"/>
</dbReference>
<evidence type="ECO:0000256" key="8">
    <source>
        <dbReference type="ARBA" id="ARBA00022692"/>
    </source>
</evidence>
<dbReference type="PANTHER" id="PTHR32309:SF13">
    <property type="entry name" value="FERRIC ENTEROBACTIN TRANSPORT PROTEIN FEPE"/>
    <property type="match status" value="1"/>
</dbReference>
<dbReference type="GO" id="GO:0042802">
    <property type="term" value="F:identical protein binding"/>
    <property type="evidence" value="ECO:0007669"/>
    <property type="project" value="UniProtKB-ARBA"/>
</dbReference>
<feature type="domain" description="Tyrosine-protein kinase G-rich" evidence="20">
    <location>
        <begin position="449"/>
        <end position="525"/>
    </location>
</feature>
<dbReference type="Pfam" id="PF13614">
    <property type="entry name" value="AAA_31"/>
    <property type="match status" value="1"/>
</dbReference>
<feature type="domain" description="Polysaccharide chain length determinant N-terminal" evidence="18">
    <location>
        <begin position="27"/>
        <end position="120"/>
    </location>
</feature>
<dbReference type="AlphaFoldDB" id="A0A2T7BJ07"/>
<evidence type="ECO:0000256" key="14">
    <source>
        <dbReference type="ARBA" id="ARBA00023137"/>
    </source>
</evidence>
<comment type="subcellular location">
    <subcellularLocation>
        <location evidence="1">Cell inner membrane</location>
        <topology evidence="1">Multi-pass membrane protein</topology>
    </subcellularLocation>
</comment>
<feature type="transmembrane region" description="Helical" evidence="17">
    <location>
        <begin position="40"/>
        <end position="58"/>
    </location>
</feature>
<gene>
    <name evidence="21" type="ORF">DCC81_18640</name>
</gene>
<comment type="similarity">
    <text evidence="2">Belongs to the CpsD/CapB family.</text>
</comment>
<evidence type="ECO:0000256" key="5">
    <source>
        <dbReference type="ARBA" id="ARBA00022475"/>
    </source>
</evidence>
<dbReference type="Proteomes" id="UP000244450">
    <property type="component" value="Unassembled WGS sequence"/>
</dbReference>
<dbReference type="InterPro" id="IPR005702">
    <property type="entry name" value="Wzc-like_C"/>
</dbReference>
<dbReference type="GO" id="GO:0005524">
    <property type="term" value="F:ATP binding"/>
    <property type="evidence" value="ECO:0007669"/>
    <property type="project" value="UniProtKB-KW"/>
</dbReference>
<dbReference type="CDD" id="cd05387">
    <property type="entry name" value="BY-kinase"/>
    <property type="match status" value="1"/>
</dbReference>
<evidence type="ECO:0000256" key="4">
    <source>
        <dbReference type="ARBA" id="ARBA00011903"/>
    </source>
</evidence>
<keyword evidence="11" id="KW-0067">ATP-binding</keyword>
<evidence type="ECO:0000259" key="20">
    <source>
        <dbReference type="Pfam" id="PF13807"/>
    </source>
</evidence>
<evidence type="ECO:0000259" key="18">
    <source>
        <dbReference type="Pfam" id="PF02706"/>
    </source>
</evidence>
<keyword evidence="12 17" id="KW-1133">Transmembrane helix</keyword>
<dbReference type="PANTHER" id="PTHR32309">
    <property type="entry name" value="TYROSINE-PROTEIN KINASE"/>
    <property type="match status" value="1"/>
</dbReference>
<sequence>MQENNYINGTPVNGATHHVGTSADSSTDFQQLFDKFTRNWYWFLLSVIVCMAGTWAYLRYVTPDYKINAKILVEDQQKGGDIPGKDVLDELDLFNSKSNVENELEIVKSRTLMENVVRKLQLNVAYFAEGRIKKTEEWGALPFTFHWIYLKDTLNDVQYTVQQTADGKQFHLENKKAGVDKTAHWGDTLHVQEGILQVMRNELVNMANSDYTVSVTSIDKATANYQAALEAAIPNKDVSVINLSLISSIPRKGEQIVNALLDTYQQASIDDKNRIADSTIAFIDNRLQLVSQELSGVEKDIQNFKQQNEVADLQAQSKALVEGTTDFAKQLTDQQVRKSVVESLQQYLADETNNKRVMPSSLIVQDPGFMALVQKYNTLEMERERQMMSSTEHNPVVRNIDEQLAGLRTDLQSNLASLNRGIDVSIAELQRQAGMLTDKIHQVPGKERIYLDFSRQQEVKQELYLFLLKKREESAISKTSNIAIARIVDAGKSEPLPFKPKRPLVYALGLLIGLGLPMGWLYFRDLLNKRINQRTDITSILPVPIIAEIGHSPREAILTVGKNTHTSLAEQFRAMRTNLQFVLAGSGKKVILLTSSMSGEGKSFIAMNLSTIIAMSGKKVVLVEMDLRKPKISERLGLANHVGFSSYVIGQTPLNELLKPSGQHENFWVIPSGPIPPNPAELLLMEKTEALFAYLRAEFDYVIIDSAPIGLVTDAQLLGRYADASLYVVRLGHTFKHQLLFCKDLYLQRKLGNMGLIVNDVKAGSGYSYGYGYGYGYGDAYGYQETNKGIFKRFKKTTSSR</sequence>
<dbReference type="FunFam" id="3.40.50.300:FF:000527">
    <property type="entry name" value="Tyrosine-protein kinase etk"/>
    <property type="match status" value="1"/>
</dbReference>
<dbReference type="GO" id="GO:0004715">
    <property type="term" value="F:non-membrane spanning protein tyrosine kinase activity"/>
    <property type="evidence" value="ECO:0007669"/>
    <property type="project" value="UniProtKB-EC"/>
</dbReference>
<dbReference type="OrthoDB" id="9794577at2"/>
<dbReference type="SUPFAM" id="SSF52540">
    <property type="entry name" value="P-loop containing nucleoside triphosphate hydrolases"/>
    <property type="match status" value="1"/>
</dbReference>
<evidence type="ECO:0000256" key="9">
    <source>
        <dbReference type="ARBA" id="ARBA00022741"/>
    </source>
</evidence>
<dbReference type="EMBL" id="QCYK01000002">
    <property type="protein sequence ID" value="PUZ26243.1"/>
    <property type="molecule type" value="Genomic_DNA"/>
</dbReference>
<keyword evidence="22" id="KW-1185">Reference proteome</keyword>
<dbReference type="InterPro" id="IPR050445">
    <property type="entry name" value="Bact_polysacc_biosynth/exp"/>
</dbReference>
<reference evidence="21 22" key="1">
    <citation type="submission" date="2018-04" db="EMBL/GenBank/DDBJ databases">
        <title>Chitinophaga fuyangensis sp. nov., isolated from soil in a chemical factory.</title>
        <authorList>
            <person name="Chen K."/>
        </authorList>
    </citation>
    <scope>NUCLEOTIDE SEQUENCE [LARGE SCALE GENOMIC DNA]</scope>
    <source>
        <strain evidence="21 22">LY-1</strain>
    </source>
</reference>
<keyword evidence="6" id="KW-0997">Cell inner membrane</keyword>
<evidence type="ECO:0000256" key="11">
    <source>
        <dbReference type="ARBA" id="ARBA00022840"/>
    </source>
</evidence>
<feature type="transmembrane region" description="Helical" evidence="17">
    <location>
        <begin position="504"/>
        <end position="523"/>
    </location>
</feature>
<keyword evidence="7" id="KW-0808">Transferase</keyword>
<accession>A0A2T7BJ07</accession>
<organism evidence="21 22">
    <name type="scientific">Chitinophaga parva</name>
    <dbReference type="NCBI Taxonomy" id="2169414"/>
    <lineage>
        <taxon>Bacteria</taxon>
        <taxon>Pseudomonadati</taxon>
        <taxon>Bacteroidota</taxon>
        <taxon>Chitinophagia</taxon>
        <taxon>Chitinophagales</taxon>
        <taxon>Chitinophagaceae</taxon>
        <taxon>Chitinophaga</taxon>
    </lineage>
</organism>
<dbReference type="Pfam" id="PF02706">
    <property type="entry name" value="Wzz"/>
    <property type="match status" value="1"/>
</dbReference>
<dbReference type="NCBIfam" id="TIGR01007">
    <property type="entry name" value="eps_fam"/>
    <property type="match status" value="1"/>
</dbReference>
<name>A0A2T7BJ07_9BACT</name>
<keyword evidence="8 17" id="KW-0812">Transmembrane</keyword>
<keyword evidence="9" id="KW-0547">Nucleotide-binding</keyword>
<evidence type="ECO:0000256" key="2">
    <source>
        <dbReference type="ARBA" id="ARBA00007316"/>
    </source>
</evidence>
<proteinExistence type="inferred from homology"/>
<evidence type="ECO:0000313" key="22">
    <source>
        <dbReference type="Proteomes" id="UP000244450"/>
    </source>
</evidence>
<dbReference type="InterPro" id="IPR025669">
    <property type="entry name" value="AAA_dom"/>
</dbReference>